<proteinExistence type="predicted"/>
<dbReference type="NCBIfam" id="TIGR01110">
    <property type="entry name" value="mdcA"/>
    <property type="match status" value="1"/>
</dbReference>
<dbReference type="InterPro" id="IPR037171">
    <property type="entry name" value="NagB/RpiA_transferase-like"/>
</dbReference>
<comment type="caution">
    <text evidence="1">The sequence shown here is derived from an EMBL/GenBank/DDBJ whole genome shotgun (WGS) entry which is preliminary data.</text>
</comment>
<dbReference type="InterPro" id="IPR005777">
    <property type="entry name" value="MadA"/>
</dbReference>
<evidence type="ECO:0000313" key="1">
    <source>
        <dbReference type="EMBL" id="MFC5476271.1"/>
    </source>
</evidence>
<dbReference type="SUPFAM" id="SSF100950">
    <property type="entry name" value="NagB/RpiA/CoA transferase-like"/>
    <property type="match status" value="2"/>
</dbReference>
<dbReference type="EMBL" id="JBHSMT010000030">
    <property type="protein sequence ID" value="MFC5476271.1"/>
    <property type="molecule type" value="Genomic_DNA"/>
</dbReference>
<dbReference type="Proteomes" id="UP001596045">
    <property type="component" value="Unassembled WGS sequence"/>
</dbReference>
<dbReference type="Gene3D" id="3.40.1080.10">
    <property type="entry name" value="Glutaconate Coenzyme A-transferase"/>
    <property type="match status" value="1"/>
</dbReference>
<dbReference type="PANTHER" id="PTHR43293:SF2">
    <property type="entry name" value="MALONATE DECARBOXYLASE ALPHA SUBUNIT"/>
    <property type="match status" value="1"/>
</dbReference>
<reference evidence="2" key="1">
    <citation type="journal article" date="2019" name="Int. J. Syst. Evol. Microbiol.">
        <title>The Global Catalogue of Microorganisms (GCM) 10K type strain sequencing project: providing services to taxonomists for standard genome sequencing and annotation.</title>
        <authorList>
            <consortium name="The Broad Institute Genomics Platform"/>
            <consortium name="The Broad Institute Genome Sequencing Center for Infectious Disease"/>
            <person name="Wu L."/>
            <person name="Ma J."/>
        </authorList>
    </citation>
    <scope>NUCLEOTIDE SEQUENCE [LARGE SCALE GENOMIC DNA]</scope>
    <source>
        <strain evidence="2">JCM 17066</strain>
    </source>
</reference>
<name>A0ABW0MH54_9BURK</name>
<dbReference type="PANTHER" id="PTHR43293">
    <property type="entry name" value="ACETATE COA-TRANSFERASE YDIF"/>
    <property type="match status" value="1"/>
</dbReference>
<evidence type="ECO:0000313" key="2">
    <source>
        <dbReference type="Proteomes" id="UP001596045"/>
    </source>
</evidence>
<organism evidence="1 2">
    <name type="scientific">Paraherbaspirillum soli</name>
    <dbReference type="NCBI Taxonomy" id="631222"/>
    <lineage>
        <taxon>Bacteria</taxon>
        <taxon>Pseudomonadati</taxon>
        <taxon>Pseudomonadota</taxon>
        <taxon>Betaproteobacteria</taxon>
        <taxon>Burkholderiales</taxon>
        <taxon>Oxalobacteraceae</taxon>
        <taxon>Paraherbaspirillum</taxon>
    </lineage>
</organism>
<accession>A0ABW0MH54</accession>
<sequence length="553" mass="60666">MPASAQLDPQWSKRRTEKSRRLALVRHLADGPVLRSDDIVTALEELIAPGDRVALEGNNQKQADFLSGALARVNPAKVNRLHLIMPSVSRPEHLELFERGIARKLDFSYAGAQSLRIAQLLQDGLLEIGAIHTYLELYARLYLDLTPNVVLVAAFKADRQGNLYTGASTEDTPTLVEAAAFRDGIVVAQVNQIVDDPGQLPRVDIPGSWIDFVVQSEQPFFLEPLFTRDPRLIKPVHILMAMMAIRGIYERHQVQSLNHGIGFNTAAIELILPTYGERLGLKGKICKHWTLNPHPTLIPAIESGWVKSVHCFGGELGMEDYVAARPDIFFTGRDGSMRSNRALCQLTGQYAIDLFIGSTLQMDGLGNSSTVTRGRLSGFGGAPNMGHDPRGRRHASPAWLDLIETDDPLARGKKLVVQMVETFQNGSQPTIVETLDAVEVGRASGMPLAPVMIYGDDVTHVLTEEGIAYLYKARSLEQRKAMLAAVAGVTPVGMTHDPAGTADLRREGLIALPEDLGVQRSEATRSLLAAKSLADLVLWSDDLYAPPARFRSW</sequence>
<dbReference type="RefSeq" id="WP_379000313.1">
    <property type="nucleotide sequence ID" value="NZ_JBHSMT010000030.1"/>
</dbReference>
<protein>
    <submittedName>
        <fullName evidence="1">Malonate decarboxylase subunit alpha</fullName>
    </submittedName>
</protein>
<keyword evidence="2" id="KW-1185">Reference proteome</keyword>
<gene>
    <name evidence="1" type="primary">mdcA</name>
    <name evidence="1" type="ORF">ACFPM8_20095</name>
</gene>
<dbReference type="Pfam" id="PF16957">
    <property type="entry name" value="Mal_decarbox_Al"/>
    <property type="match status" value="1"/>
</dbReference>